<name>A0A139HM25_9PEZI</name>
<gene>
    <name evidence="1" type="ORF">AC578_1557</name>
</gene>
<evidence type="ECO:0000313" key="1">
    <source>
        <dbReference type="EMBL" id="KXT03466.1"/>
    </source>
</evidence>
<comment type="caution">
    <text evidence="1">The sequence shown here is derived from an EMBL/GenBank/DDBJ whole genome shotgun (WGS) entry which is preliminary data.</text>
</comment>
<dbReference type="PANTHER" id="PTHR40274:SF3">
    <property type="entry name" value="VIRGINIAMYCIN B LYASE"/>
    <property type="match status" value="1"/>
</dbReference>
<organism evidence="1 2">
    <name type="scientific">Pseudocercospora eumusae</name>
    <dbReference type="NCBI Taxonomy" id="321146"/>
    <lineage>
        <taxon>Eukaryota</taxon>
        <taxon>Fungi</taxon>
        <taxon>Dikarya</taxon>
        <taxon>Ascomycota</taxon>
        <taxon>Pezizomycotina</taxon>
        <taxon>Dothideomycetes</taxon>
        <taxon>Dothideomycetidae</taxon>
        <taxon>Mycosphaerellales</taxon>
        <taxon>Mycosphaerellaceae</taxon>
        <taxon>Pseudocercospora</taxon>
    </lineage>
</organism>
<evidence type="ECO:0008006" key="3">
    <source>
        <dbReference type="Google" id="ProtNLM"/>
    </source>
</evidence>
<reference evidence="1 2" key="1">
    <citation type="submission" date="2015-07" db="EMBL/GenBank/DDBJ databases">
        <title>Comparative genomics of the Sigatoka disease complex on banana suggests a link between parallel evolutionary changes in Pseudocercospora fijiensis and Pseudocercospora eumusae and increased virulence on the banana host.</title>
        <authorList>
            <person name="Chang T.-C."/>
            <person name="Salvucci A."/>
            <person name="Crous P.W."/>
            <person name="Stergiopoulos I."/>
        </authorList>
    </citation>
    <scope>NUCLEOTIDE SEQUENCE [LARGE SCALE GENOMIC DNA]</scope>
    <source>
        <strain evidence="1 2">CBS 114824</strain>
    </source>
</reference>
<dbReference type="AlphaFoldDB" id="A0A139HM25"/>
<evidence type="ECO:0000313" key="2">
    <source>
        <dbReference type="Proteomes" id="UP000070133"/>
    </source>
</evidence>
<keyword evidence="2" id="KW-1185">Reference proteome</keyword>
<proteinExistence type="predicted"/>
<protein>
    <recommendedName>
        <fullName evidence="3">SMP-30/Gluconolactonase/LRE-like region domain-containing protein</fullName>
    </recommendedName>
</protein>
<dbReference type="Proteomes" id="UP000070133">
    <property type="component" value="Unassembled WGS sequence"/>
</dbReference>
<accession>A0A139HM25</accession>
<dbReference type="OrthoDB" id="3625478at2759"/>
<sequence length="394" mass="43815">MYERPPYWQRIFTRVRRLTVMAKVIVMLGFAATTLAATTFVQGDPARFTYKQMTTPFSGPCDVSEGTDGHIYVQELLANQIARYNQNTGQLKEFPIPFTNPIFPNQTIPLPSQAKAVLLTCAIRNGYDGKMYFSNGLRNQLVQFDAKTEKIKVFTPPGLLQPLGNAQPLNDLTSAPDGIYFTQTSMNTIAKFDYGSKQFKYFDIPTLLSLPLGIYHAKDGGIWFLEFGMNKVGRLDRGTGKIAEWSVPLPNGASPVVMRAETQAPNGDWLLWFAAFTGSSLCSINQRTKQILCYAENFASNAQQVAQDYQNNVWISHTLQNTLGVFNPTTKNFTEIIMPATIAATPVSAPAYGGTGIYCKPVGNPFTRGIGNAIWFTQLTTNRLVRYDLNGLKY</sequence>
<dbReference type="Pfam" id="PF24684">
    <property type="entry name" value="Vgb_lyase"/>
    <property type="match status" value="1"/>
</dbReference>
<dbReference type="InterPro" id="IPR015943">
    <property type="entry name" value="WD40/YVTN_repeat-like_dom_sf"/>
</dbReference>
<dbReference type="InterPro" id="IPR051344">
    <property type="entry name" value="Vgb"/>
</dbReference>
<dbReference type="SUPFAM" id="SSF63829">
    <property type="entry name" value="Calcium-dependent phosphotriesterase"/>
    <property type="match status" value="1"/>
</dbReference>
<dbReference type="Gene3D" id="2.130.10.10">
    <property type="entry name" value="YVTN repeat-like/Quinoprotein amine dehydrogenase"/>
    <property type="match status" value="2"/>
</dbReference>
<dbReference type="PANTHER" id="PTHR40274">
    <property type="entry name" value="VIRGINIAMYCIN B LYASE"/>
    <property type="match status" value="1"/>
</dbReference>
<dbReference type="EMBL" id="LFZN01000030">
    <property type="protein sequence ID" value="KXT03466.1"/>
    <property type="molecule type" value="Genomic_DNA"/>
</dbReference>